<proteinExistence type="predicted"/>
<dbReference type="Proteomes" id="UP000184394">
    <property type="component" value="Unassembled WGS sequence"/>
</dbReference>
<organism evidence="1 2">
    <name type="scientific">Ruminococcus flavefaciens</name>
    <dbReference type="NCBI Taxonomy" id="1265"/>
    <lineage>
        <taxon>Bacteria</taxon>
        <taxon>Bacillati</taxon>
        <taxon>Bacillota</taxon>
        <taxon>Clostridia</taxon>
        <taxon>Eubacteriales</taxon>
        <taxon>Oscillospiraceae</taxon>
        <taxon>Ruminococcus</taxon>
    </lineage>
</organism>
<evidence type="ECO:0000313" key="1">
    <source>
        <dbReference type="EMBL" id="SHM42354.1"/>
    </source>
</evidence>
<dbReference type="AlphaFoldDB" id="A0A1M7INF5"/>
<gene>
    <name evidence="1" type="ORF">SAMN04487860_104228</name>
</gene>
<dbReference type="RefSeq" id="WP_072949903.1">
    <property type="nucleotide sequence ID" value="NZ_FRCT01000004.1"/>
</dbReference>
<dbReference type="EMBL" id="FRCT01000004">
    <property type="protein sequence ID" value="SHM42354.1"/>
    <property type="molecule type" value="Genomic_DNA"/>
</dbReference>
<reference evidence="1 2" key="1">
    <citation type="submission" date="2016-11" db="EMBL/GenBank/DDBJ databases">
        <authorList>
            <person name="Jaros S."/>
            <person name="Januszkiewicz K."/>
            <person name="Wedrychowicz H."/>
        </authorList>
    </citation>
    <scope>NUCLEOTIDE SEQUENCE [LARGE SCALE GENOMIC DNA]</scope>
    <source>
        <strain evidence="1 2">Y1</strain>
    </source>
</reference>
<accession>A0A1M7INF5</accession>
<dbReference type="OrthoDB" id="1819507at2"/>
<protein>
    <submittedName>
        <fullName evidence="1">Uncharacterized protein</fullName>
    </submittedName>
</protein>
<evidence type="ECO:0000313" key="2">
    <source>
        <dbReference type="Proteomes" id="UP000184394"/>
    </source>
</evidence>
<sequence length="252" mass="27606">MDGKYGLHDFFESSFAEDYIAYTEYLVRRSVTGISASCELLRELADKQGTKKDSELIEGIMTMCCELMRNAELSKALISDPDSKSCFGVVRTDAFLADLAANCGAVTAGRCRIVLGECSASLVRTDSNILRLLLLSFIRRYSLANDADINEFEAFCEETGKNVKIHIRASGTFVDGECIGLPDVFETYPDETVKGLAVRIGAEAQMSGDEITAVIPLAEGEKSAVLEAPSPELGDTFFDPFNLMLRDIPHNR</sequence>
<name>A0A1M7INF5_RUMFL</name>